<gene>
    <name evidence="1" type="ORF">E5S67_06263</name>
</gene>
<comment type="caution">
    <text evidence="1">The sequence shown here is derived from an EMBL/GenBank/DDBJ whole genome shotgun (WGS) entry which is preliminary data.</text>
</comment>
<dbReference type="Proteomes" id="UP000702425">
    <property type="component" value="Unassembled WGS sequence"/>
</dbReference>
<accession>A0ABX2D8K8</accession>
<keyword evidence="2" id="KW-1185">Reference proteome</keyword>
<organism evidence="1 2">
    <name type="scientific">Microcoleus asticus IPMA8</name>
    <dbReference type="NCBI Taxonomy" id="2563858"/>
    <lineage>
        <taxon>Bacteria</taxon>
        <taxon>Bacillati</taxon>
        <taxon>Cyanobacteriota</taxon>
        <taxon>Cyanophyceae</taxon>
        <taxon>Oscillatoriophycideae</taxon>
        <taxon>Oscillatoriales</taxon>
        <taxon>Microcoleaceae</taxon>
        <taxon>Microcoleus</taxon>
        <taxon>Microcoleus asticus</taxon>
    </lineage>
</organism>
<dbReference type="RefSeq" id="WP_172193205.1">
    <property type="nucleotide sequence ID" value="NZ_CAWPPK010000150.1"/>
</dbReference>
<reference evidence="1 2" key="1">
    <citation type="journal article" date="2020" name="Sci. Rep.">
        <title>A novel cyanobacterial geosmin producer, revising GeoA distribution and dispersion patterns in Bacteria.</title>
        <authorList>
            <person name="Churro C."/>
            <person name="Semedo-Aguiar A.P."/>
            <person name="Silva A.D."/>
            <person name="Pereira-Leal J.B."/>
            <person name="Leite R.B."/>
        </authorList>
    </citation>
    <scope>NUCLEOTIDE SEQUENCE [LARGE SCALE GENOMIC DNA]</scope>
    <source>
        <strain evidence="1 2">IPMA8</strain>
    </source>
</reference>
<dbReference type="EMBL" id="SRRZ01000233">
    <property type="protein sequence ID" value="NQE38478.1"/>
    <property type="molecule type" value="Genomic_DNA"/>
</dbReference>
<sequence>MTTATTATKMKVIAPIFRPDLQEFSLAYHPDNAWVGGVYVSQHGRKQLYFSC</sequence>
<evidence type="ECO:0000313" key="2">
    <source>
        <dbReference type="Proteomes" id="UP000702425"/>
    </source>
</evidence>
<evidence type="ECO:0000313" key="1">
    <source>
        <dbReference type="EMBL" id="NQE38478.1"/>
    </source>
</evidence>
<protein>
    <submittedName>
        <fullName evidence="1">Uncharacterized protein</fullName>
    </submittedName>
</protein>
<proteinExistence type="predicted"/>
<name>A0ABX2D8K8_9CYAN</name>